<dbReference type="GO" id="GO:0006629">
    <property type="term" value="P:lipid metabolic process"/>
    <property type="evidence" value="ECO:0007669"/>
    <property type="project" value="InterPro"/>
</dbReference>
<sequence length="285" mass="31681">MNALSGLSLTHLGHTTRLKWHRLRRYDGDPLFSPEVMTEGFRVGASMEIDLRVRADGGFAVLHDDVLEGETTGSGPVHRMQAAELHLQRMKENGRAITLSEDLAVMLVAAHPDALLQFDMKDDFATVGERGVEHLSHHFRDVGQQIIVSGADLELILAIKRRLPDLKRGIDPTDKLLEICRDAGLAAVERELVADLDGPTEPETIYLAWQLVLQAARGGLDLIGLCHDKGKRVDAWTYNLDNPQAGFAEEEWQEFSSLMALRPDQITTDVAPAIERAWLRRVEAG</sequence>
<dbReference type="PATRIC" id="fig|106592.7.peg.5079"/>
<dbReference type="SUPFAM" id="SSF51695">
    <property type="entry name" value="PLC-like phosphodiesterases"/>
    <property type="match status" value="1"/>
</dbReference>
<dbReference type="GO" id="GO:0008081">
    <property type="term" value="F:phosphoric diester hydrolase activity"/>
    <property type="evidence" value="ECO:0007669"/>
    <property type="project" value="InterPro"/>
</dbReference>
<dbReference type="InterPro" id="IPR017946">
    <property type="entry name" value="PLC-like_Pdiesterase_TIM-brl"/>
</dbReference>
<gene>
    <name evidence="2" type="ORF">AC244_29615</name>
</gene>
<dbReference type="Proteomes" id="UP000037425">
    <property type="component" value="Unassembled WGS sequence"/>
</dbReference>
<reference evidence="3" key="1">
    <citation type="submission" date="2015-07" db="EMBL/GenBank/DDBJ databases">
        <title>Whole genome sequence of an Ensifer adhaerens strain isolated from a cave pool in the Wind Cave National Park.</title>
        <authorList>
            <person name="Eng W.W.H."/>
            <person name="Gan H.M."/>
            <person name="Barton H.A."/>
            <person name="Savka M.A."/>
        </authorList>
    </citation>
    <scope>NUCLEOTIDE SEQUENCE [LARGE SCALE GENOMIC DNA]</scope>
    <source>
        <strain evidence="3">SD006</strain>
    </source>
</reference>
<comment type="caution">
    <text evidence="2">The sequence shown here is derived from an EMBL/GenBank/DDBJ whole genome shotgun (WGS) entry which is preliminary data.</text>
</comment>
<evidence type="ECO:0000259" key="1">
    <source>
        <dbReference type="Pfam" id="PF03009"/>
    </source>
</evidence>
<protein>
    <submittedName>
        <fullName evidence="2">Glycerophosphodiester phosphodiesterase</fullName>
    </submittedName>
</protein>
<dbReference type="RefSeq" id="WP_053252397.1">
    <property type="nucleotide sequence ID" value="NZ_LGAP01000032.1"/>
</dbReference>
<dbReference type="Gene3D" id="3.20.20.190">
    <property type="entry name" value="Phosphatidylinositol (PI) phosphodiesterase"/>
    <property type="match status" value="1"/>
</dbReference>
<dbReference type="AlphaFoldDB" id="A0A0L8BH91"/>
<dbReference type="InterPro" id="IPR030395">
    <property type="entry name" value="GP_PDE_dom"/>
</dbReference>
<evidence type="ECO:0000313" key="3">
    <source>
        <dbReference type="Proteomes" id="UP000037425"/>
    </source>
</evidence>
<dbReference type="OrthoDB" id="8418918at2"/>
<accession>A0A0L8BH91</accession>
<dbReference type="EMBL" id="LGAP01000032">
    <property type="protein sequence ID" value="KOF13925.1"/>
    <property type="molecule type" value="Genomic_DNA"/>
</dbReference>
<name>A0A0L8BH91_ENSAD</name>
<organism evidence="2 3">
    <name type="scientific">Ensifer adhaerens</name>
    <name type="common">Sinorhizobium morelense</name>
    <dbReference type="NCBI Taxonomy" id="106592"/>
    <lineage>
        <taxon>Bacteria</taxon>
        <taxon>Pseudomonadati</taxon>
        <taxon>Pseudomonadota</taxon>
        <taxon>Alphaproteobacteria</taxon>
        <taxon>Hyphomicrobiales</taxon>
        <taxon>Rhizobiaceae</taxon>
        <taxon>Sinorhizobium/Ensifer group</taxon>
        <taxon>Ensifer</taxon>
    </lineage>
</organism>
<feature type="domain" description="GP-PDE" evidence="1">
    <location>
        <begin position="47"/>
        <end position="268"/>
    </location>
</feature>
<dbReference type="Pfam" id="PF03009">
    <property type="entry name" value="GDPD"/>
    <property type="match status" value="1"/>
</dbReference>
<evidence type="ECO:0000313" key="2">
    <source>
        <dbReference type="EMBL" id="KOF13925.1"/>
    </source>
</evidence>
<proteinExistence type="predicted"/>